<evidence type="ECO:0000256" key="1">
    <source>
        <dbReference type="SAM" id="MobiDB-lite"/>
    </source>
</evidence>
<dbReference type="EMBL" id="CM029049">
    <property type="protein sequence ID" value="KAG2574859.1"/>
    <property type="molecule type" value="Genomic_DNA"/>
</dbReference>
<feature type="compositionally biased region" description="Low complexity" evidence="1">
    <location>
        <begin position="61"/>
        <end position="71"/>
    </location>
</feature>
<name>A0A8T0QN42_PANVG</name>
<keyword evidence="4" id="KW-1185">Reference proteome</keyword>
<reference evidence="3" key="1">
    <citation type="submission" date="2020-05" db="EMBL/GenBank/DDBJ databases">
        <title>WGS assembly of Panicum virgatum.</title>
        <authorList>
            <person name="Lovell J.T."/>
            <person name="Jenkins J."/>
            <person name="Shu S."/>
            <person name="Juenger T.E."/>
            <person name="Schmutz J."/>
        </authorList>
    </citation>
    <scope>NUCLEOTIDE SEQUENCE</scope>
    <source>
        <strain evidence="3">AP13</strain>
    </source>
</reference>
<dbReference type="Pfam" id="PF22932">
    <property type="entry name" value="Ubiq_DUF_assoc"/>
    <property type="match status" value="1"/>
</dbReference>
<dbReference type="InterPro" id="IPR054726">
    <property type="entry name" value="Ubiq_DUF569-assoc"/>
</dbReference>
<evidence type="ECO:0000313" key="3">
    <source>
        <dbReference type="EMBL" id="KAG2574859.1"/>
    </source>
</evidence>
<evidence type="ECO:0000259" key="2">
    <source>
        <dbReference type="Pfam" id="PF22932"/>
    </source>
</evidence>
<feature type="region of interest" description="Disordered" evidence="1">
    <location>
        <begin position="61"/>
        <end position="99"/>
    </location>
</feature>
<feature type="domain" description="DUF569" evidence="2">
    <location>
        <begin position="95"/>
        <end position="155"/>
    </location>
</feature>
<comment type="caution">
    <text evidence="3">The sequence shown here is derived from an EMBL/GenBank/DDBJ whole genome shotgun (WGS) entry which is preliminary data.</text>
</comment>
<feature type="compositionally biased region" description="Pro residues" evidence="1">
    <location>
        <begin position="72"/>
        <end position="81"/>
    </location>
</feature>
<organism evidence="3 4">
    <name type="scientific">Panicum virgatum</name>
    <name type="common">Blackwell switchgrass</name>
    <dbReference type="NCBI Taxonomy" id="38727"/>
    <lineage>
        <taxon>Eukaryota</taxon>
        <taxon>Viridiplantae</taxon>
        <taxon>Streptophyta</taxon>
        <taxon>Embryophyta</taxon>
        <taxon>Tracheophyta</taxon>
        <taxon>Spermatophyta</taxon>
        <taxon>Magnoliopsida</taxon>
        <taxon>Liliopsida</taxon>
        <taxon>Poales</taxon>
        <taxon>Poaceae</taxon>
        <taxon>PACMAD clade</taxon>
        <taxon>Panicoideae</taxon>
        <taxon>Panicodae</taxon>
        <taxon>Paniceae</taxon>
        <taxon>Panicinae</taxon>
        <taxon>Panicum</taxon>
        <taxon>Panicum sect. Hiantes</taxon>
    </lineage>
</organism>
<sequence length="165" mass="17894">MALSGCTSLKEITHAHVSTEGKKTTTFHRLLLLGPQLPRPPAAASPRGCAADPVVEPPRIPIAVAAASPSPGGAPTPARPSRPPRRRSIRGSPSPDWASSQYSERSAILLRSKLAHHTLQFCCVTLFIRAGRREHLIPLVKELPRSRERLDIVVIRADSTGYYVS</sequence>
<proteinExistence type="predicted"/>
<evidence type="ECO:0000313" key="4">
    <source>
        <dbReference type="Proteomes" id="UP000823388"/>
    </source>
</evidence>
<dbReference type="AlphaFoldDB" id="A0A8T0QN42"/>
<protein>
    <recommendedName>
        <fullName evidence="2">DUF569 domain-containing protein</fullName>
    </recommendedName>
</protein>
<dbReference type="Proteomes" id="UP000823388">
    <property type="component" value="Chromosome 7K"/>
</dbReference>
<gene>
    <name evidence="3" type="ORF">PVAP13_7KG391400</name>
</gene>
<accession>A0A8T0QN42</accession>